<reference evidence="4 5" key="1">
    <citation type="journal article" date="2008" name="Proc. Natl. Acad. Sci. U.S.A.">
        <title>A korarchaeal genome reveals new insights into the evolution of the Archaea.</title>
        <authorList>
            <person name="Elkins J.G."/>
            <person name="Podar M."/>
            <person name="Graham D.E."/>
            <person name="Makarova K.S."/>
            <person name="Wolf Y."/>
            <person name="Randau L."/>
            <person name="Hedlund B.P."/>
            <person name="Brochier-Armanet C."/>
            <person name="Kunin V."/>
            <person name="Anderson I."/>
            <person name="Lapidus A."/>
            <person name="Goltsman E."/>
            <person name="Barry K."/>
            <person name="Koonin E.V."/>
            <person name="Hugenholtz P."/>
            <person name="Kyrpides N."/>
            <person name="Wanner G."/>
            <person name="Richardson P."/>
            <person name="Keller M."/>
            <person name="Stetter K.O."/>
        </authorList>
    </citation>
    <scope>NUCLEOTIDE SEQUENCE [LARGE SCALE GENOMIC DNA]</scope>
    <source>
        <strain evidence="5">OPF8</strain>
    </source>
</reference>
<organism evidence="4 5">
    <name type="scientific">Korarchaeum cryptofilum (strain OPF8)</name>
    <dbReference type="NCBI Taxonomy" id="374847"/>
    <lineage>
        <taxon>Archaea</taxon>
        <taxon>Thermoproteota</taxon>
        <taxon>Candidatus Korarchaeia</taxon>
        <taxon>Candidatus Korarchaeales</taxon>
        <taxon>Candidatus Korarchaeaceae</taxon>
        <taxon>Candidatus Korarchaeum</taxon>
    </lineage>
</organism>
<name>B1L6G4_KORCO</name>
<dbReference type="InterPro" id="IPR008218">
    <property type="entry name" value="ATPase_V1-cplx_f_g_su"/>
</dbReference>
<dbReference type="AlphaFoldDB" id="B1L6G4"/>
<evidence type="ECO:0008006" key="6">
    <source>
        <dbReference type="Google" id="ProtNLM"/>
    </source>
</evidence>
<dbReference type="EnsemblBacteria" id="ACB08043">
    <property type="protein sequence ID" value="ACB08043"/>
    <property type="gene ID" value="Kcr_1297"/>
</dbReference>
<dbReference type="GO" id="GO:0046961">
    <property type="term" value="F:proton-transporting ATPase activity, rotational mechanism"/>
    <property type="evidence" value="ECO:0007669"/>
    <property type="project" value="InterPro"/>
</dbReference>
<dbReference type="InParanoid" id="B1L6G4"/>
<dbReference type="KEGG" id="kcr:Kcr_1297"/>
<protein>
    <recommendedName>
        <fullName evidence="6">V-type ATP synthase subunit F</fullName>
    </recommendedName>
</protein>
<evidence type="ECO:0000313" key="4">
    <source>
        <dbReference type="EMBL" id="ACB08043.1"/>
    </source>
</evidence>
<comment type="similarity">
    <text evidence="1">Belongs to the V-ATPase F subunit family.</text>
</comment>
<gene>
    <name evidence="4" type="ordered locus">Kcr_1297</name>
</gene>
<dbReference type="EMBL" id="CP000968">
    <property type="protein sequence ID" value="ACB08043.1"/>
    <property type="molecule type" value="Genomic_DNA"/>
</dbReference>
<dbReference type="Pfam" id="PF01990">
    <property type="entry name" value="ATP-synt_F"/>
    <property type="match status" value="1"/>
</dbReference>
<evidence type="ECO:0000256" key="1">
    <source>
        <dbReference type="ARBA" id="ARBA00010148"/>
    </source>
</evidence>
<keyword evidence="5" id="KW-1185">Reference proteome</keyword>
<evidence type="ECO:0000256" key="3">
    <source>
        <dbReference type="ARBA" id="ARBA00023065"/>
    </source>
</evidence>
<evidence type="ECO:0000313" key="5">
    <source>
        <dbReference type="Proteomes" id="UP000001686"/>
    </source>
</evidence>
<dbReference type="InterPro" id="IPR036906">
    <property type="entry name" value="ATPase_V1_fsu_sf"/>
</dbReference>
<keyword evidence="2" id="KW-0813">Transport</keyword>
<dbReference type="STRING" id="374847.Kcr_1297"/>
<accession>B1L6G4</accession>
<dbReference type="Proteomes" id="UP000001686">
    <property type="component" value="Chromosome"/>
</dbReference>
<proteinExistence type="inferred from homology"/>
<keyword evidence="3" id="KW-0406">Ion transport</keyword>
<dbReference type="HOGENOM" id="CLU_2079395_0_0_2"/>
<evidence type="ECO:0000256" key="2">
    <source>
        <dbReference type="ARBA" id="ARBA00022448"/>
    </source>
</evidence>
<dbReference type="SUPFAM" id="SSF159468">
    <property type="entry name" value="AtpF-like"/>
    <property type="match status" value="1"/>
</dbReference>
<sequence>MRCMSERGSIASSPIAVTDDEILALAFEMIGISSKVLKGRSALIKFFRENENELPHVVFVNERVAEEISDYREDLLRRGKNKPIFAIVPDMEGSRGVRLRELSSLLARALGSEELRF</sequence>
<dbReference type="Gene3D" id="3.40.50.10580">
    <property type="entry name" value="ATPase, V1 complex, subunit F"/>
    <property type="match status" value="1"/>
</dbReference>